<evidence type="ECO:0000256" key="7">
    <source>
        <dbReference type="ARBA" id="ARBA00023235"/>
    </source>
</evidence>
<evidence type="ECO:0000256" key="6">
    <source>
        <dbReference type="ARBA" id="ARBA00023110"/>
    </source>
</evidence>
<dbReference type="InterPro" id="IPR052204">
    <property type="entry name" value="PpiC/parvulin_rotamase"/>
</dbReference>
<feature type="domain" description="PpiC" evidence="13">
    <location>
        <begin position="2"/>
        <end position="91"/>
    </location>
</feature>
<dbReference type="PROSITE" id="PS50198">
    <property type="entry name" value="PPIC_PPIASE_2"/>
    <property type="match status" value="1"/>
</dbReference>
<dbReference type="Proteomes" id="UP000185639">
    <property type="component" value="Unassembled WGS sequence"/>
</dbReference>
<keyword evidence="6 12" id="KW-0697">Rotamase</keyword>
<dbReference type="PANTHER" id="PTHR43629">
    <property type="entry name" value="PEPTIDYL-PROLYL CIS-TRANS ISOMERASE"/>
    <property type="match status" value="1"/>
</dbReference>
<dbReference type="EMBL" id="FTOH01000004">
    <property type="protein sequence ID" value="SIS77794.1"/>
    <property type="molecule type" value="Genomic_DNA"/>
</dbReference>
<evidence type="ECO:0000256" key="11">
    <source>
        <dbReference type="ARBA" id="ARBA00046231"/>
    </source>
</evidence>
<keyword evidence="7 12" id="KW-0413">Isomerase</keyword>
<evidence type="ECO:0000313" key="14">
    <source>
        <dbReference type="EMBL" id="SIS77794.1"/>
    </source>
</evidence>
<dbReference type="InterPro" id="IPR023058">
    <property type="entry name" value="PPIase_PpiC_CS"/>
</dbReference>
<dbReference type="InterPro" id="IPR046357">
    <property type="entry name" value="PPIase_dom_sf"/>
</dbReference>
<evidence type="ECO:0000259" key="13">
    <source>
        <dbReference type="PROSITE" id="PS50198"/>
    </source>
</evidence>
<dbReference type="OrthoDB" id="14196at2"/>
<dbReference type="SUPFAM" id="SSF54534">
    <property type="entry name" value="FKBP-like"/>
    <property type="match status" value="1"/>
</dbReference>
<protein>
    <recommendedName>
        <fullName evidence="8">Peptidyl-prolyl cis-trans isomerase C</fullName>
        <ecNumber evidence="4">5.2.1.8</ecNumber>
    </recommendedName>
    <alternativeName>
        <fullName evidence="10">Parvulin</fullName>
    </alternativeName>
    <alternativeName>
        <fullName evidence="9">Rotamase C</fullName>
    </alternativeName>
</protein>
<evidence type="ECO:0000256" key="10">
    <source>
        <dbReference type="ARBA" id="ARBA00043072"/>
    </source>
</evidence>
<dbReference type="GO" id="GO:0005737">
    <property type="term" value="C:cytoplasm"/>
    <property type="evidence" value="ECO:0007669"/>
    <property type="project" value="UniProtKB-SubCell"/>
</dbReference>
<evidence type="ECO:0000256" key="2">
    <source>
        <dbReference type="ARBA" id="ARBA00004496"/>
    </source>
</evidence>
<evidence type="ECO:0000256" key="1">
    <source>
        <dbReference type="ARBA" id="ARBA00000971"/>
    </source>
</evidence>
<comment type="subcellular location">
    <subcellularLocation>
        <location evidence="2">Cytoplasm</location>
    </subcellularLocation>
</comment>
<dbReference type="Pfam" id="PF13616">
    <property type="entry name" value="Rotamase_3"/>
    <property type="match status" value="1"/>
</dbReference>
<keyword evidence="5" id="KW-0963">Cytoplasm</keyword>
<comment type="catalytic activity">
    <reaction evidence="1">
        <text>[protein]-peptidylproline (omega=180) = [protein]-peptidylproline (omega=0)</text>
        <dbReference type="Rhea" id="RHEA:16237"/>
        <dbReference type="Rhea" id="RHEA-COMP:10747"/>
        <dbReference type="Rhea" id="RHEA-COMP:10748"/>
        <dbReference type="ChEBI" id="CHEBI:83833"/>
        <dbReference type="ChEBI" id="CHEBI:83834"/>
        <dbReference type="EC" id="5.2.1.8"/>
    </reaction>
</comment>
<dbReference type="EC" id="5.2.1.8" evidence="4"/>
<evidence type="ECO:0000256" key="3">
    <source>
        <dbReference type="ARBA" id="ARBA00007656"/>
    </source>
</evidence>
<evidence type="ECO:0000256" key="12">
    <source>
        <dbReference type="PROSITE-ProRule" id="PRU00278"/>
    </source>
</evidence>
<sequence>MANRACACHILVKTREEAESLLKQLNKGAEFDKLARKHSTCPSGKQGGSLGEFGRNDMVKPFADAVFKGPLLKVQGPVKTKFGWHLIKTLYRQ</sequence>
<keyword evidence="15" id="KW-1185">Reference proteome</keyword>
<evidence type="ECO:0000256" key="9">
    <source>
        <dbReference type="ARBA" id="ARBA00041926"/>
    </source>
</evidence>
<dbReference type="RefSeq" id="WP_068435553.1">
    <property type="nucleotide sequence ID" value="NZ_FTOH01000004.1"/>
</dbReference>
<evidence type="ECO:0000256" key="5">
    <source>
        <dbReference type="ARBA" id="ARBA00022490"/>
    </source>
</evidence>
<evidence type="ECO:0000256" key="8">
    <source>
        <dbReference type="ARBA" id="ARBA00040926"/>
    </source>
</evidence>
<comment type="similarity">
    <text evidence="3">Belongs to the PpiC/parvulin rotamase family.</text>
</comment>
<dbReference type="PANTHER" id="PTHR43629:SF3">
    <property type="entry name" value="PEPTIDYL-PROLYL CIS-TRANS ISOMERASE C"/>
    <property type="match status" value="1"/>
</dbReference>
<reference evidence="15" key="1">
    <citation type="submission" date="2017-01" db="EMBL/GenBank/DDBJ databases">
        <authorList>
            <person name="Varghese N."/>
            <person name="Submissions S."/>
        </authorList>
    </citation>
    <scope>NUCLEOTIDE SEQUENCE [LARGE SCALE GENOMIC DNA]</scope>
    <source>
        <strain evidence="15">DSM 24913</strain>
    </source>
</reference>
<dbReference type="STRING" id="484498.SAMN05421686_104242"/>
<accession>A0A1N7LVH2</accession>
<evidence type="ECO:0000256" key="4">
    <source>
        <dbReference type="ARBA" id="ARBA00013194"/>
    </source>
</evidence>
<dbReference type="GO" id="GO:0003755">
    <property type="term" value="F:peptidyl-prolyl cis-trans isomerase activity"/>
    <property type="evidence" value="ECO:0007669"/>
    <property type="project" value="UniProtKB-KW"/>
</dbReference>
<organism evidence="14 15">
    <name type="scientific">Thalassolituus maritimus</name>
    <dbReference type="NCBI Taxonomy" id="484498"/>
    <lineage>
        <taxon>Bacteria</taxon>
        <taxon>Pseudomonadati</taxon>
        <taxon>Pseudomonadota</taxon>
        <taxon>Gammaproteobacteria</taxon>
        <taxon>Oceanospirillales</taxon>
        <taxon>Oceanospirillaceae</taxon>
        <taxon>Thalassolituus</taxon>
    </lineage>
</organism>
<comment type="function">
    <text evidence="11">PPIases accelerate the folding of proteins. It prefers amino acid residues with hydrophobic side chains like leucine and phenylalanine in the P1 position of the peptides substrates.</text>
</comment>
<gene>
    <name evidence="14" type="ORF">SAMN05421686_104242</name>
</gene>
<proteinExistence type="inferred from homology"/>
<dbReference type="PROSITE" id="PS01096">
    <property type="entry name" value="PPIC_PPIASE_1"/>
    <property type="match status" value="1"/>
</dbReference>
<evidence type="ECO:0000313" key="15">
    <source>
        <dbReference type="Proteomes" id="UP000185639"/>
    </source>
</evidence>
<name>A0A1N7LVH2_9GAMM</name>
<dbReference type="Gene3D" id="3.10.50.40">
    <property type="match status" value="1"/>
</dbReference>
<dbReference type="AlphaFoldDB" id="A0A1N7LVH2"/>
<dbReference type="InterPro" id="IPR000297">
    <property type="entry name" value="PPIase_PpiC"/>
</dbReference>